<evidence type="ECO:0000313" key="6">
    <source>
        <dbReference type="EMBL" id="AJD01566.1"/>
    </source>
</evidence>
<keyword evidence="1 3" id="KW-0807">Transducer</keyword>
<sequence length="457" mass="51395">MKKWFYQYSVNQLVNYFALFLFCLMAILEILEGKIFGFVFCILGTLVVLFGLASAYYRNKEVLRAASVLNDLAKGNLEARVTHIPVPKSGVGKLGWVVNDLADQIEAFNREILNAILAVKEQRFYRKARLEGLVGAFEYNAKVINEATLEIEKTQNLSTRSIIVENVSKSMSDSLQKELALINTKLNDTADIMHDVYEQANDISIHSSKSAKNAQVISDDLANLGENIGQIHTLIDAFSQQINSVSSFIGIIEDITEQTNLLALNAAIEAARAGEHGRGFAVVADEVRALAEKTQVAAKEISVMIKALIEQMGNIKDITNEAYRVAKNSNSSLEEFQKVFTGVDENAKILLDEISKTSMDTNKILLYLECCLKTYLACSCVINSKVEYIEDNNLAKFDTQNNIFVLNQDLNSCIEKLFSCIKNNQLIQEEKNIYVWIKQIQDINERMISEIEYKKYI</sequence>
<keyword evidence="4" id="KW-0812">Transmembrane</keyword>
<dbReference type="InterPro" id="IPR004089">
    <property type="entry name" value="MCPsignal_dom"/>
</dbReference>
<dbReference type="InterPro" id="IPR004090">
    <property type="entry name" value="Chemotax_Me-accpt_rcpt"/>
</dbReference>
<dbReference type="AlphaFoldDB" id="A0A0A8HVQ7"/>
<evidence type="ECO:0000256" key="3">
    <source>
        <dbReference type="PROSITE-ProRule" id="PRU00284"/>
    </source>
</evidence>
<dbReference type="PRINTS" id="PR00260">
    <property type="entry name" value="CHEMTRNSDUCR"/>
</dbReference>
<feature type="transmembrane region" description="Helical" evidence="4">
    <location>
        <begin position="37"/>
        <end position="57"/>
    </location>
</feature>
<dbReference type="OrthoDB" id="9765597at2"/>
<dbReference type="GO" id="GO:0006935">
    <property type="term" value="P:chemotaxis"/>
    <property type="evidence" value="ECO:0007669"/>
    <property type="project" value="InterPro"/>
</dbReference>
<name>A0A0A8HVQ7_CAMLA</name>
<gene>
    <name evidence="6" type="ORF">UPTC3659_0717</name>
</gene>
<dbReference type="Proteomes" id="UP000031130">
    <property type="component" value="Chromosome"/>
</dbReference>
<dbReference type="PROSITE" id="PS50111">
    <property type="entry name" value="CHEMOTAXIS_TRANSDUC_2"/>
    <property type="match status" value="1"/>
</dbReference>
<dbReference type="PANTHER" id="PTHR32089">
    <property type="entry name" value="METHYL-ACCEPTING CHEMOTAXIS PROTEIN MCPB"/>
    <property type="match status" value="1"/>
</dbReference>
<accession>A0A0A8HVQ7</accession>
<evidence type="ECO:0000313" key="7">
    <source>
        <dbReference type="Proteomes" id="UP000031130"/>
    </source>
</evidence>
<feature type="domain" description="Methyl-accepting transducer" evidence="5">
    <location>
        <begin position="173"/>
        <end position="361"/>
    </location>
</feature>
<comment type="similarity">
    <text evidence="2">Belongs to the methyl-accepting chemotaxis (MCP) protein family.</text>
</comment>
<evidence type="ECO:0000256" key="2">
    <source>
        <dbReference type="ARBA" id="ARBA00029447"/>
    </source>
</evidence>
<feature type="transmembrane region" description="Helical" evidence="4">
    <location>
        <begin position="12"/>
        <end position="31"/>
    </location>
</feature>
<dbReference type="Gene3D" id="1.10.287.950">
    <property type="entry name" value="Methyl-accepting chemotaxis protein"/>
    <property type="match status" value="1"/>
</dbReference>
<organism evidence="6 7">
    <name type="scientific">Campylobacter lari NCTC 11845</name>
    <dbReference type="NCBI Taxonomy" id="1388749"/>
    <lineage>
        <taxon>Bacteria</taxon>
        <taxon>Pseudomonadati</taxon>
        <taxon>Campylobacterota</taxon>
        <taxon>Epsilonproteobacteria</taxon>
        <taxon>Campylobacterales</taxon>
        <taxon>Campylobacteraceae</taxon>
        <taxon>Campylobacter</taxon>
    </lineage>
</organism>
<dbReference type="SUPFAM" id="SSF58104">
    <property type="entry name" value="Methyl-accepting chemotaxis protein (MCP) signaling domain"/>
    <property type="match status" value="1"/>
</dbReference>
<protein>
    <submittedName>
        <fullName evidence="6">MCP-domain signal transduction protein</fullName>
    </submittedName>
</protein>
<evidence type="ECO:0000256" key="1">
    <source>
        <dbReference type="ARBA" id="ARBA00023224"/>
    </source>
</evidence>
<dbReference type="EMBL" id="CP007775">
    <property type="protein sequence ID" value="AJD01566.1"/>
    <property type="molecule type" value="Genomic_DNA"/>
</dbReference>
<keyword evidence="4" id="KW-1133">Transmembrane helix</keyword>
<dbReference type="GO" id="GO:0007165">
    <property type="term" value="P:signal transduction"/>
    <property type="evidence" value="ECO:0007669"/>
    <property type="project" value="UniProtKB-KW"/>
</dbReference>
<dbReference type="SMART" id="SM00283">
    <property type="entry name" value="MA"/>
    <property type="match status" value="1"/>
</dbReference>
<keyword evidence="4" id="KW-0472">Membrane</keyword>
<dbReference type="KEGG" id="cln:UPTC3659_0717"/>
<dbReference type="PANTHER" id="PTHR32089:SF112">
    <property type="entry name" value="LYSOZYME-LIKE PROTEIN-RELATED"/>
    <property type="match status" value="1"/>
</dbReference>
<evidence type="ECO:0000256" key="4">
    <source>
        <dbReference type="SAM" id="Phobius"/>
    </source>
</evidence>
<dbReference type="HOGENOM" id="CLU_000445_21_3_7"/>
<dbReference type="GO" id="GO:0004888">
    <property type="term" value="F:transmembrane signaling receptor activity"/>
    <property type="evidence" value="ECO:0007669"/>
    <property type="project" value="InterPro"/>
</dbReference>
<dbReference type="GO" id="GO:0016020">
    <property type="term" value="C:membrane"/>
    <property type="evidence" value="ECO:0007669"/>
    <property type="project" value="InterPro"/>
</dbReference>
<evidence type="ECO:0000259" key="5">
    <source>
        <dbReference type="PROSITE" id="PS50111"/>
    </source>
</evidence>
<proteinExistence type="inferred from homology"/>
<reference evidence="6 7" key="1">
    <citation type="journal article" date="2014" name="Genome Biol. Evol.">
        <title>Comparative Genomics of the Campylobacter lari Group.</title>
        <authorList>
            <person name="Miller W.G."/>
            <person name="Yee E."/>
            <person name="Chapman M.H."/>
            <person name="Smith T.P."/>
            <person name="Bono J.L."/>
            <person name="Huynh S."/>
            <person name="Parker C.T."/>
            <person name="Vandamme P."/>
            <person name="Luong K."/>
            <person name="Korlach J."/>
        </authorList>
    </citation>
    <scope>NUCLEOTIDE SEQUENCE [LARGE SCALE GENOMIC DNA]</scope>
    <source>
        <strain evidence="7">RM3659</strain>
    </source>
</reference>
<dbReference type="Pfam" id="PF00015">
    <property type="entry name" value="MCPsignal"/>
    <property type="match status" value="1"/>
</dbReference>